<sequence>MADYEICDTCGNIKSYDFINYIRIEGINKNYEICDLCWSSYHFDEPIKKYELKTNNVHTYSNIYVPNKQCINSVIKFLNWKLDNLKSEIEMWNNLKDN</sequence>
<evidence type="ECO:0000313" key="2">
    <source>
        <dbReference type="Proteomes" id="UP000241071"/>
    </source>
</evidence>
<name>M1PW60_9VIRU</name>
<evidence type="ECO:0000313" key="1">
    <source>
        <dbReference type="EMBL" id="AGF84972.1"/>
    </source>
</evidence>
<dbReference type="Proteomes" id="UP000241071">
    <property type="component" value="Segment"/>
</dbReference>
<keyword evidence="2" id="KW-1185">Reference proteome</keyword>
<accession>M1PW60</accession>
<reference evidence="1 2" key="1">
    <citation type="submission" date="2012-10" db="EMBL/GenBank/DDBJ databases">
        <title>Complete genome sequence of Moumouvirus goulette.</title>
        <authorList>
            <person name="Fournous G."/>
            <person name="Bougalmi M."/>
            <person name="Colson P."/>
        </authorList>
    </citation>
    <scope>NUCLEOTIDE SEQUENCE [LARGE SCALE GENOMIC DNA]</scope>
</reference>
<proteinExistence type="predicted"/>
<organism evidence="1 2">
    <name type="scientific">Moumouvirus goulette</name>
    <dbReference type="NCBI Taxonomy" id="1247379"/>
    <lineage>
        <taxon>Viruses</taxon>
        <taxon>Varidnaviria</taxon>
        <taxon>Bamfordvirae</taxon>
        <taxon>Nucleocytoviricota</taxon>
        <taxon>Megaviricetes</taxon>
        <taxon>Imitervirales</taxon>
        <taxon>Mimiviridae</taxon>
        <taxon>Megamimivirinae</taxon>
        <taxon>Moumouvirus</taxon>
        <taxon>Moumouvirus goulettemassiliense</taxon>
    </lineage>
</organism>
<protein>
    <submittedName>
        <fullName evidence="1">Uncharacterized protein</fullName>
    </submittedName>
</protein>
<gene>
    <name evidence="1" type="ORF">glt_00163</name>
</gene>
<dbReference type="EMBL" id="KC008572">
    <property type="protein sequence ID" value="AGF84972.1"/>
    <property type="molecule type" value="Genomic_DNA"/>
</dbReference>